<dbReference type="GO" id="GO:0051536">
    <property type="term" value="F:iron-sulfur cluster binding"/>
    <property type="evidence" value="ECO:0007669"/>
    <property type="project" value="UniProtKB-KW"/>
</dbReference>
<dbReference type="InterPro" id="IPR015424">
    <property type="entry name" value="PyrdxlP-dep_Trfase"/>
</dbReference>
<keyword evidence="6" id="KW-0663">Pyridoxal phosphate</keyword>
<sequence>MMQIYLDNSATTRVDPQILKKMLPYFSEQYGNPSSIHFFGEESSKVIEQARNEVAKVLNCLSEEVIFTSGATESNNLALRGVIDFFQNKEKHIIISNIEHHCVFNTVKYLEKQGFRVSYLPVNKDGIINIKNLEKIITEQTALISIMYVNNEIGTIQPIEKIGKLIKKINQNKKNKIIFHTDAVQAFGYLSCDVRKLGVDFLSLSAHKFYGPKGVGILYCKKGIGLKPIMFGGEQEKKLRPGTYNVPGIKGLSEAMKIAEKEREKNVKKISILRDQLKQGILNKISKVEINGSIKERVAHNLNLSFKGVEGEALALRLSLSGIAVSTGSACSQKTLEPSHVLMALNKGEENAHSSIRFSLGKFNTKKEIIYVIKVLPRVVKDLRKISGF</sequence>
<name>A0A2N1UMQ2_9BACT</name>
<feature type="domain" description="Aminotransferase class V" evidence="11">
    <location>
        <begin position="4"/>
        <end position="369"/>
    </location>
</feature>
<dbReference type="EMBL" id="PGYQ01000021">
    <property type="protein sequence ID" value="PKL72014.1"/>
    <property type="molecule type" value="Genomic_DNA"/>
</dbReference>
<dbReference type="Pfam" id="PF00266">
    <property type="entry name" value="Aminotran_5"/>
    <property type="match status" value="1"/>
</dbReference>
<dbReference type="InterPro" id="IPR015421">
    <property type="entry name" value="PyrdxlP-dep_Trfase_major"/>
</dbReference>
<comment type="caution">
    <text evidence="12">The sequence shown here is derived from an EMBL/GenBank/DDBJ whole genome shotgun (WGS) entry which is preliminary data.</text>
</comment>
<evidence type="ECO:0000256" key="4">
    <source>
        <dbReference type="ARBA" id="ARBA00022679"/>
    </source>
</evidence>
<dbReference type="SUPFAM" id="SSF53383">
    <property type="entry name" value="PLP-dependent transferases"/>
    <property type="match status" value="1"/>
</dbReference>
<dbReference type="InterPro" id="IPR000192">
    <property type="entry name" value="Aminotrans_V_dom"/>
</dbReference>
<organism evidence="12 13">
    <name type="scientific">Candidatus Kuenenbacteria bacterium HGW-Kuenenbacteria-1</name>
    <dbReference type="NCBI Taxonomy" id="2013812"/>
    <lineage>
        <taxon>Bacteria</taxon>
        <taxon>Candidatus Kueneniibacteriota</taxon>
    </lineage>
</organism>
<evidence type="ECO:0000256" key="1">
    <source>
        <dbReference type="ARBA" id="ARBA00001933"/>
    </source>
</evidence>
<dbReference type="GO" id="GO:0046872">
    <property type="term" value="F:metal ion binding"/>
    <property type="evidence" value="ECO:0007669"/>
    <property type="project" value="UniProtKB-KW"/>
</dbReference>
<evidence type="ECO:0000256" key="5">
    <source>
        <dbReference type="ARBA" id="ARBA00022723"/>
    </source>
</evidence>
<dbReference type="PROSITE" id="PS00595">
    <property type="entry name" value="AA_TRANSFER_CLASS_5"/>
    <property type="match status" value="1"/>
</dbReference>
<dbReference type="FunFam" id="3.40.640.10:FF:000084">
    <property type="entry name" value="IscS-like cysteine desulfurase"/>
    <property type="match status" value="1"/>
</dbReference>
<evidence type="ECO:0000256" key="9">
    <source>
        <dbReference type="ARBA" id="ARBA00050776"/>
    </source>
</evidence>
<proteinExistence type="inferred from homology"/>
<dbReference type="EC" id="2.8.1.7" evidence="3"/>
<reference evidence="12 13" key="1">
    <citation type="journal article" date="2017" name="ISME J.">
        <title>Potential for microbial H2 and metal transformations associated with novel bacteria and archaea in deep terrestrial subsurface sediments.</title>
        <authorList>
            <person name="Hernsdorf A.W."/>
            <person name="Amano Y."/>
            <person name="Miyakawa K."/>
            <person name="Ise K."/>
            <person name="Suzuki Y."/>
            <person name="Anantharaman K."/>
            <person name="Probst A."/>
            <person name="Burstein D."/>
            <person name="Thomas B.C."/>
            <person name="Banfield J.F."/>
        </authorList>
    </citation>
    <scope>NUCLEOTIDE SEQUENCE [LARGE SCALE GENOMIC DNA]</scope>
    <source>
        <strain evidence="12">HGW-Kuenenbacteria-1</strain>
    </source>
</reference>
<keyword evidence="8" id="KW-0411">Iron-sulfur</keyword>
<accession>A0A2N1UMQ2</accession>
<dbReference type="NCBIfam" id="NF002806">
    <property type="entry name" value="PRK02948.1"/>
    <property type="match status" value="1"/>
</dbReference>
<evidence type="ECO:0000256" key="6">
    <source>
        <dbReference type="ARBA" id="ARBA00022898"/>
    </source>
</evidence>
<keyword evidence="4" id="KW-0808">Transferase</keyword>
<dbReference type="PANTHER" id="PTHR11601:SF34">
    <property type="entry name" value="CYSTEINE DESULFURASE"/>
    <property type="match status" value="1"/>
</dbReference>
<protein>
    <recommendedName>
        <fullName evidence="3">cysteine desulfurase</fullName>
        <ecNumber evidence="3">2.8.1.7</ecNumber>
    </recommendedName>
</protein>
<dbReference type="InterPro" id="IPR016454">
    <property type="entry name" value="Cysteine_dSase"/>
</dbReference>
<evidence type="ECO:0000256" key="10">
    <source>
        <dbReference type="RuleBase" id="RU004504"/>
    </source>
</evidence>
<evidence type="ECO:0000313" key="13">
    <source>
        <dbReference type="Proteomes" id="UP000233414"/>
    </source>
</evidence>
<dbReference type="PIRSF" id="PIRSF005572">
    <property type="entry name" value="NifS"/>
    <property type="match status" value="1"/>
</dbReference>
<dbReference type="Gene3D" id="1.10.260.50">
    <property type="match status" value="1"/>
</dbReference>
<dbReference type="AlphaFoldDB" id="A0A2N1UMQ2"/>
<evidence type="ECO:0000256" key="2">
    <source>
        <dbReference type="ARBA" id="ARBA00006490"/>
    </source>
</evidence>
<dbReference type="InterPro" id="IPR020578">
    <property type="entry name" value="Aminotrans_V_PyrdxlP_BS"/>
</dbReference>
<keyword evidence="7" id="KW-0408">Iron</keyword>
<evidence type="ECO:0000256" key="3">
    <source>
        <dbReference type="ARBA" id="ARBA00012239"/>
    </source>
</evidence>
<evidence type="ECO:0000259" key="11">
    <source>
        <dbReference type="Pfam" id="PF00266"/>
    </source>
</evidence>
<evidence type="ECO:0000256" key="8">
    <source>
        <dbReference type="ARBA" id="ARBA00023014"/>
    </source>
</evidence>
<gene>
    <name evidence="12" type="ORF">CVV26_03310</name>
</gene>
<dbReference type="InterPro" id="IPR015422">
    <property type="entry name" value="PyrdxlP-dep_Trfase_small"/>
</dbReference>
<dbReference type="Proteomes" id="UP000233414">
    <property type="component" value="Unassembled WGS sequence"/>
</dbReference>
<comment type="catalytic activity">
    <reaction evidence="9">
        <text>(sulfur carrier)-H + L-cysteine = (sulfur carrier)-SH + L-alanine</text>
        <dbReference type="Rhea" id="RHEA:43892"/>
        <dbReference type="Rhea" id="RHEA-COMP:14737"/>
        <dbReference type="Rhea" id="RHEA-COMP:14739"/>
        <dbReference type="ChEBI" id="CHEBI:29917"/>
        <dbReference type="ChEBI" id="CHEBI:35235"/>
        <dbReference type="ChEBI" id="CHEBI:57972"/>
        <dbReference type="ChEBI" id="CHEBI:64428"/>
        <dbReference type="EC" id="2.8.1.7"/>
    </reaction>
</comment>
<evidence type="ECO:0000313" key="12">
    <source>
        <dbReference type="EMBL" id="PKL72014.1"/>
    </source>
</evidence>
<comment type="similarity">
    <text evidence="2">Belongs to the class-V pyridoxal-phosphate-dependent aminotransferase family. NifS/IscS subfamily.</text>
</comment>
<dbReference type="PANTHER" id="PTHR11601">
    <property type="entry name" value="CYSTEINE DESULFURYLASE FAMILY MEMBER"/>
    <property type="match status" value="1"/>
</dbReference>
<dbReference type="Gene3D" id="3.40.640.10">
    <property type="entry name" value="Type I PLP-dependent aspartate aminotransferase-like (Major domain)"/>
    <property type="match status" value="1"/>
</dbReference>
<dbReference type="GO" id="GO:0031071">
    <property type="term" value="F:cysteine desulfurase activity"/>
    <property type="evidence" value="ECO:0007669"/>
    <property type="project" value="UniProtKB-EC"/>
</dbReference>
<dbReference type="Gene3D" id="3.90.1150.10">
    <property type="entry name" value="Aspartate Aminotransferase, domain 1"/>
    <property type="match status" value="1"/>
</dbReference>
<comment type="cofactor">
    <cofactor evidence="1 10">
        <name>pyridoxal 5'-phosphate</name>
        <dbReference type="ChEBI" id="CHEBI:597326"/>
    </cofactor>
</comment>
<keyword evidence="5" id="KW-0479">Metal-binding</keyword>
<evidence type="ECO:0000256" key="7">
    <source>
        <dbReference type="ARBA" id="ARBA00023004"/>
    </source>
</evidence>